<dbReference type="GO" id="GO:1901137">
    <property type="term" value="P:carbohydrate derivative biosynthetic process"/>
    <property type="evidence" value="ECO:0007669"/>
    <property type="project" value="UniProtKB-ARBA"/>
</dbReference>
<dbReference type="PANTHER" id="PTHR45947:SF3">
    <property type="entry name" value="SULFOQUINOVOSYL TRANSFERASE SQD2"/>
    <property type="match status" value="1"/>
</dbReference>
<dbReference type="KEGG" id="maur:BOH66_13810"/>
<reference evidence="6 7" key="1">
    <citation type="submission" date="2016-12" db="EMBL/GenBank/DDBJ databases">
        <title>Complete genome sequence of Microbacterium aurum KACC 15219.</title>
        <authorList>
            <person name="Jung Y."/>
            <person name="Shin J.-H."/>
            <person name="Lee Y.-J."/>
            <person name="Yi H."/>
            <person name="Bahn Y.-S."/>
            <person name="Kim J.F."/>
            <person name="Lee D.-W."/>
        </authorList>
    </citation>
    <scope>NUCLEOTIDE SEQUENCE [LARGE SCALE GENOMIC DNA]</scope>
    <source>
        <strain evidence="6 7">KACC 15219</strain>
    </source>
</reference>
<sequence>MAQVALIASSFHPRVGGVEEHVRHTARALRARGISVVIWTVDRGDPVPAVVDGVPVRVLPCPLPARNARSLASFARRAPAAFTRWLRAARADRPGILHVHCFGPNGVWALALARVLRLPLVVTAHGETFGDADGVFATSALLRRSLRAALQRADAVTACSRFTARDLEERFELAPDRAEVIMNGVDLDEPAGTAPSLPGRYVLALGRVVHTKGFDLLLRAFAQARLPDDVSVVIGGDGPERPALEALADEQGLVGRVLFTGRLDRGAVVRAAAASAALAVPSRVEPFGIVLLEGWRAGVPVIATSHGGPPELINDGTDGWLVDPGDTVAFAAALERIFDVPEVSARIAAAGRDRVTAFTWDRIAAEYATVYERARVRRARG</sequence>
<dbReference type="STRING" id="36805.BOH66_13810"/>
<organism evidence="6 7">
    <name type="scientific">Microbacterium aurum</name>
    <dbReference type="NCBI Taxonomy" id="36805"/>
    <lineage>
        <taxon>Bacteria</taxon>
        <taxon>Bacillati</taxon>
        <taxon>Actinomycetota</taxon>
        <taxon>Actinomycetes</taxon>
        <taxon>Micrococcales</taxon>
        <taxon>Microbacteriaceae</taxon>
        <taxon>Microbacterium</taxon>
    </lineage>
</organism>
<evidence type="ECO:0000313" key="7">
    <source>
        <dbReference type="Proteomes" id="UP000187185"/>
    </source>
</evidence>
<dbReference type="Gene3D" id="3.40.50.2000">
    <property type="entry name" value="Glycogen Phosphorylase B"/>
    <property type="match status" value="2"/>
</dbReference>
<evidence type="ECO:0000259" key="4">
    <source>
        <dbReference type="Pfam" id="PF00534"/>
    </source>
</evidence>
<evidence type="ECO:0000313" key="6">
    <source>
        <dbReference type="EMBL" id="APZ35201.1"/>
    </source>
</evidence>
<dbReference type="EMBL" id="CP018762">
    <property type="protein sequence ID" value="APZ35201.1"/>
    <property type="molecule type" value="Genomic_DNA"/>
</dbReference>
<evidence type="ECO:0000256" key="1">
    <source>
        <dbReference type="ARBA" id="ARBA00021292"/>
    </source>
</evidence>
<dbReference type="AlphaFoldDB" id="A0A1P8UAQ1"/>
<accession>A0A1P8UAQ1</accession>
<dbReference type="CDD" id="cd03801">
    <property type="entry name" value="GT4_PimA-like"/>
    <property type="match status" value="1"/>
</dbReference>
<dbReference type="Proteomes" id="UP000187185">
    <property type="component" value="Chromosome"/>
</dbReference>
<evidence type="ECO:0000259" key="5">
    <source>
        <dbReference type="Pfam" id="PF13439"/>
    </source>
</evidence>
<dbReference type="SUPFAM" id="SSF53756">
    <property type="entry name" value="UDP-Glycosyltransferase/glycogen phosphorylase"/>
    <property type="match status" value="1"/>
</dbReference>
<evidence type="ECO:0000256" key="2">
    <source>
        <dbReference type="ARBA" id="ARBA00022676"/>
    </source>
</evidence>
<evidence type="ECO:0000256" key="3">
    <source>
        <dbReference type="ARBA" id="ARBA00022679"/>
    </source>
</evidence>
<dbReference type="InterPro" id="IPR028098">
    <property type="entry name" value="Glyco_trans_4-like_N"/>
</dbReference>
<dbReference type="InterPro" id="IPR050194">
    <property type="entry name" value="Glycosyltransferase_grp1"/>
</dbReference>
<dbReference type="InterPro" id="IPR001296">
    <property type="entry name" value="Glyco_trans_1"/>
</dbReference>
<name>A0A1P8UAQ1_9MICO</name>
<dbReference type="GO" id="GO:0016758">
    <property type="term" value="F:hexosyltransferase activity"/>
    <property type="evidence" value="ECO:0007669"/>
    <property type="project" value="TreeGrafter"/>
</dbReference>
<gene>
    <name evidence="6" type="ORF">BOH66_13810</name>
</gene>
<proteinExistence type="predicted"/>
<dbReference type="Pfam" id="PF00534">
    <property type="entry name" value="Glycos_transf_1"/>
    <property type="match status" value="1"/>
</dbReference>
<keyword evidence="2" id="KW-0328">Glycosyltransferase</keyword>
<keyword evidence="3" id="KW-0808">Transferase</keyword>
<protein>
    <recommendedName>
        <fullName evidence="1">D-inositol 3-phosphate glycosyltransferase</fullName>
    </recommendedName>
</protein>
<dbReference type="Pfam" id="PF13439">
    <property type="entry name" value="Glyco_transf_4"/>
    <property type="match status" value="1"/>
</dbReference>
<dbReference type="PANTHER" id="PTHR45947">
    <property type="entry name" value="SULFOQUINOVOSYL TRANSFERASE SQD2"/>
    <property type="match status" value="1"/>
</dbReference>
<keyword evidence="7" id="KW-1185">Reference proteome</keyword>
<feature type="domain" description="Glycosyltransferase subfamily 4-like N-terminal" evidence="5">
    <location>
        <begin position="15"/>
        <end position="188"/>
    </location>
</feature>
<feature type="domain" description="Glycosyl transferase family 1" evidence="4">
    <location>
        <begin position="200"/>
        <end position="353"/>
    </location>
</feature>